<gene>
    <name evidence="20" type="primary">MCM3</name>
    <name evidence="20" type="ORF">BG006_009296</name>
</gene>
<dbReference type="GO" id="GO:0008289">
    <property type="term" value="F:lipid binding"/>
    <property type="evidence" value="ECO:0007669"/>
    <property type="project" value="InterPro"/>
</dbReference>
<dbReference type="GO" id="GO:0042555">
    <property type="term" value="C:MCM complex"/>
    <property type="evidence" value="ECO:0007669"/>
    <property type="project" value="InterPro"/>
</dbReference>
<dbReference type="GO" id="GO:0000727">
    <property type="term" value="P:double-strand break repair via break-induced replication"/>
    <property type="evidence" value="ECO:0007669"/>
    <property type="project" value="TreeGrafter"/>
</dbReference>
<dbReference type="Gene3D" id="3.40.50.300">
    <property type="entry name" value="P-loop containing nucleotide triphosphate hydrolases"/>
    <property type="match status" value="1"/>
</dbReference>
<feature type="compositionally biased region" description="Polar residues" evidence="15">
    <location>
        <begin position="1370"/>
        <end position="1387"/>
    </location>
</feature>
<dbReference type="PROSITE" id="PS00027">
    <property type="entry name" value="HOMEOBOX_1"/>
    <property type="match status" value="1"/>
</dbReference>
<evidence type="ECO:0000256" key="10">
    <source>
        <dbReference type="ARBA" id="ARBA00023155"/>
    </source>
</evidence>
<dbReference type="GO" id="GO:0003697">
    <property type="term" value="F:single-stranded DNA binding"/>
    <property type="evidence" value="ECO:0007669"/>
    <property type="project" value="TreeGrafter"/>
</dbReference>
<dbReference type="Pfam" id="PF00046">
    <property type="entry name" value="Homeodomain"/>
    <property type="match status" value="1"/>
</dbReference>
<dbReference type="InterPro" id="IPR003593">
    <property type="entry name" value="AAA+_ATPase"/>
</dbReference>
<dbReference type="PROSITE" id="PS50051">
    <property type="entry name" value="MCM_2"/>
    <property type="match status" value="1"/>
</dbReference>
<keyword evidence="16" id="KW-0812">Transmembrane</keyword>
<dbReference type="SUPFAM" id="SSF50249">
    <property type="entry name" value="Nucleic acid-binding proteins"/>
    <property type="match status" value="1"/>
</dbReference>
<evidence type="ECO:0000256" key="7">
    <source>
        <dbReference type="ARBA" id="ARBA00022806"/>
    </source>
</evidence>
<dbReference type="GO" id="GO:0031261">
    <property type="term" value="C:DNA replication preinitiation complex"/>
    <property type="evidence" value="ECO:0007669"/>
    <property type="project" value="UniProtKB-ARBA"/>
</dbReference>
<dbReference type="GO" id="GO:0005524">
    <property type="term" value="F:ATP binding"/>
    <property type="evidence" value="ECO:0007669"/>
    <property type="project" value="UniProtKB-KW"/>
</dbReference>
<dbReference type="Pfam" id="PF14551">
    <property type="entry name" value="MCM_N"/>
    <property type="match status" value="1"/>
</dbReference>
<keyword evidence="4" id="KW-0235">DNA replication</keyword>
<evidence type="ECO:0000256" key="12">
    <source>
        <dbReference type="PROSITE-ProRule" id="PRU00108"/>
    </source>
</evidence>
<dbReference type="PANTHER" id="PTHR11630">
    <property type="entry name" value="DNA REPLICATION LICENSING FACTOR MCM FAMILY MEMBER"/>
    <property type="match status" value="1"/>
</dbReference>
<keyword evidence="11 12" id="KW-0539">Nucleus</keyword>
<evidence type="ECO:0000256" key="2">
    <source>
        <dbReference type="ARBA" id="ARBA00008010"/>
    </source>
</evidence>
<evidence type="ECO:0000256" key="15">
    <source>
        <dbReference type="SAM" id="MobiDB-lite"/>
    </source>
</evidence>
<comment type="similarity">
    <text evidence="2 14">Belongs to the MCM family.</text>
</comment>
<feature type="compositionally biased region" description="Low complexity" evidence="15">
    <location>
        <begin position="1311"/>
        <end position="1329"/>
    </location>
</feature>
<dbReference type="Pfam" id="PF23191">
    <property type="entry name" value="WHD_MCM3_C"/>
    <property type="match status" value="1"/>
</dbReference>
<dbReference type="InterPro" id="IPR001208">
    <property type="entry name" value="MCM_dom"/>
</dbReference>
<feature type="domain" description="Homeobox" evidence="18">
    <location>
        <begin position="463"/>
        <end position="500"/>
    </location>
</feature>
<evidence type="ECO:0000259" key="19">
    <source>
        <dbReference type="PROSITE" id="PS50848"/>
    </source>
</evidence>
<dbReference type="InterPro" id="IPR033762">
    <property type="entry name" value="MCM_OB"/>
</dbReference>
<feature type="region of interest" description="Disordered" evidence="15">
    <location>
        <begin position="510"/>
        <end position="567"/>
    </location>
</feature>
<dbReference type="InterPro" id="IPR027417">
    <property type="entry name" value="P-loop_NTPase"/>
</dbReference>
<proteinExistence type="inferred from homology"/>
<dbReference type="PROSITE" id="PS50848">
    <property type="entry name" value="START"/>
    <property type="match status" value="1"/>
</dbReference>
<name>A0A9P5SQW4_9FUNG</name>
<dbReference type="Gene3D" id="1.10.10.60">
    <property type="entry name" value="Homeodomain-like"/>
    <property type="match status" value="1"/>
</dbReference>
<feature type="domain" description="START" evidence="19">
    <location>
        <begin position="137"/>
        <end position="325"/>
    </location>
</feature>
<dbReference type="InterPro" id="IPR012340">
    <property type="entry name" value="NA-bd_OB-fold"/>
</dbReference>
<dbReference type="SMART" id="SM00389">
    <property type="entry name" value="HOX"/>
    <property type="match status" value="1"/>
</dbReference>
<keyword evidence="7 20" id="KW-0347">Helicase</keyword>
<sequence>MVDTTQSPLAMLVLVTPYTILYLVNQLFLQGVLDSVHYVFFELIFVLAFRKIFGLPDLSEKLFPAQAQVPTGPLPSQQSAKSIKPAKTTLVNETTAAAPAPKKNVKKVIRKQVVKKEVSYAREMAAMETKFFDYINNTEIWEKVFEEEAPGLIQVYQFKERPMCYKVIAVMNNTPAVTFDLLSEISRRVEWDPLCVEAKTIADIAPGTKIQYVRTKGIWPTASRDTVVLGTVKDLGEGTYCNITTSVEHPGMPERVKEKFVRMETAIAGQIIGPEPGFPNKCRLVQVLDADLKGWIPEKVIQMVSTKAVPEGMRNVNKLIPKIEPYTESKIIERVALARKDAEAARLDAGREENEEDQAEADEDMHVLKARPLLSDRRQSELLSGEHGLQNGSAHPNHLQHNNNKNTLERKQASAFRVFWEGMKQNLGLERSGKAESSRAGKIVVMTLFLAVLGPTIARWRPRQERPTAKDRAKFAEKLSLHPKTIQIWFQNRRAKMRKDESIARDLIIDREDDDGREDDKDSNRHQCGMSPVGSNSSTAENHHGGSGAETFVGFVGSPSSEDFECDPSWEETNHGMTTMEDSPSTFCARTFSLSPLEELSDDSHLDLGLDNMAQLPEEAKKERQNHFINFLDADHGVNPYKNEIRDMLTNGTKRLVVSLDRLRDHNVDETTRLMNSPMEYIPAFTEALKTIATSIQPVPQGETRDLYIGLKGSFGDHHVNPRTLRAKHLGKLVCLEGIVTRCGLVRPKVVKSVHYCPSTEQFLYKDYKDGAMMSDGISTGSAYPQADESGNPLETEFGFSTYRDSQSISIQEMPERAPAGQLPRSIDVLLDDDLVDKVKPGDRIQVVGVYRSLGSRDAKSTSSTFKTVILANYITTFAGKAGNGIAQPTITDNDINNIKKVAKKKKAFDILSNSLAPSIYGHEYIKKAVFLMLLGGMEKNLSNGTHIRGDINILMVGDPSTAKSQILRFVLNTAPLAIATTGRGSSGVGLTAAVTTDKETGERKLEAGAMVLADRGIVCIDEFDKMSDVDRVAIHEVMEQQTVTIAKAGIHTSLNARCSVIAAANPIYGQYDEAIPAHRNIALPDSLLSRFDLLFVVTDKPDEVKDRQISEHILRMHRYMPTGVEEGAPIPDTISQNLDIGGDDEVVKDTPVNEKYNELIHGGIQGKAQKNILSMAFLKKYIHYAKSRIKPVLTQGAADKIANEYTDIRNKALEDSQKVAPATARTLETLIRLATAHAKARLSNFVQDQDANAAIDILKFALFKEAPKKKSRSKRARLDRSMGESDSDDSSDDDDESNNRNNNQRMTAPSSQRRASARASTTTQSSASKGKAPLRGSLAEDVEMMDVDGEHEEIEEQLTATRRALSRGSKAQSNIPSQGSSTSTGASRYIPGGNIHPGRKELFQVKTNRRIMSADEESIEFEELLVAVNKDLDVDELFGPAEASAILTQMNEENKLMFSEGVIYKI</sequence>
<dbReference type="InterPro" id="IPR002913">
    <property type="entry name" value="START_lipid-bd_dom"/>
</dbReference>
<comment type="subcellular location">
    <subcellularLocation>
        <location evidence="1 12 13">Nucleus</location>
    </subcellularLocation>
</comment>
<keyword evidence="9 12" id="KW-0238">DNA-binding</keyword>
<feature type="transmembrane region" description="Helical" evidence="16">
    <location>
        <begin position="9"/>
        <end position="29"/>
    </location>
</feature>
<dbReference type="GO" id="GO:0000981">
    <property type="term" value="F:DNA-binding transcription factor activity, RNA polymerase II-specific"/>
    <property type="evidence" value="ECO:0007669"/>
    <property type="project" value="InterPro"/>
</dbReference>
<dbReference type="Pfam" id="PF01852">
    <property type="entry name" value="START"/>
    <property type="match status" value="1"/>
</dbReference>
<dbReference type="EC" id="3.6.4.12" evidence="3"/>
<evidence type="ECO:0000256" key="4">
    <source>
        <dbReference type="ARBA" id="ARBA00022705"/>
    </source>
</evidence>
<evidence type="ECO:0000256" key="13">
    <source>
        <dbReference type="RuleBase" id="RU000682"/>
    </source>
</evidence>
<dbReference type="InterPro" id="IPR023393">
    <property type="entry name" value="START-like_dom_sf"/>
</dbReference>
<dbReference type="Gene3D" id="3.30.530.20">
    <property type="match status" value="1"/>
</dbReference>
<protein>
    <recommendedName>
        <fullName evidence="3">DNA helicase</fullName>
        <ecNumber evidence="3">3.6.4.12</ecNumber>
    </recommendedName>
</protein>
<reference evidence="20" key="1">
    <citation type="journal article" date="2020" name="Fungal Divers.">
        <title>Resolving the Mortierellaceae phylogeny through synthesis of multi-gene phylogenetics and phylogenomics.</title>
        <authorList>
            <person name="Vandepol N."/>
            <person name="Liber J."/>
            <person name="Desiro A."/>
            <person name="Na H."/>
            <person name="Kennedy M."/>
            <person name="Barry K."/>
            <person name="Grigoriev I.V."/>
            <person name="Miller A.N."/>
            <person name="O'Donnell K."/>
            <person name="Stajich J.E."/>
            <person name="Bonito G."/>
        </authorList>
    </citation>
    <scope>NUCLEOTIDE SEQUENCE</scope>
    <source>
        <strain evidence="20">NVP1</strain>
    </source>
</reference>
<evidence type="ECO:0000256" key="1">
    <source>
        <dbReference type="ARBA" id="ARBA00004123"/>
    </source>
</evidence>
<dbReference type="InterPro" id="IPR031327">
    <property type="entry name" value="MCM"/>
</dbReference>
<dbReference type="Gene3D" id="2.40.50.140">
    <property type="entry name" value="Nucleic acid-binding proteins"/>
    <property type="match status" value="1"/>
</dbReference>
<feature type="region of interest" description="Disordered" evidence="15">
    <location>
        <begin position="1270"/>
        <end position="1340"/>
    </location>
</feature>
<keyword evidence="5 14" id="KW-0547">Nucleotide-binding</keyword>
<keyword evidence="16" id="KW-1133">Transmembrane helix</keyword>
<evidence type="ECO:0000256" key="16">
    <source>
        <dbReference type="SAM" id="Phobius"/>
    </source>
</evidence>
<comment type="caution">
    <text evidence="20">The sequence shown here is derived from an EMBL/GenBank/DDBJ whole genome shotgun (WGS) entry which is preliminary data.</text>
</comment>
<dbReference type="FunFam" id="3.40.50.300:FF:000234">
    <property type="entry name" value="DNA helicase"/>
    <property type="match status" value="1"/>
</dbReference>
<dbReference type="CDD" id="cd17754">
    <property type="entry name" value="MCM3"/>
    <property type="match status" value="1"/>
</dbReference>
<feature type="compositionally biased region" description="Acidic residues" evidence="15">
    <location>
        <begin position="1286"/>
        <end position="1297"/>
    </location>
</feature>
<dbReference type="Gene3D" id="3.30.1640.10">
    <property type="entry name" value="mini-chromosome maintenance (MCM) complex, chain A, domain 1"/>
    <property type="match status" value="1"/>
</dbReference>
<keyword evidence="8 14" id="KW-0067">ATP-binding</keyword>
<evidence type="ECO:0000256" key="8">
    <source>
        <dbReference type="ARBA" id="ARBA00022840"/>
    </source>
</evidence>
<organism evidence="20 21">
    <name type="scientific">Podila minutissima</name>
    <dbReference type="NCBI Taxonomy" id="64525"/>
    <lineage>
        <taxon>Eukaryota</taxon>
        <taxon>Fungi</taxon>
        <taxon>Fungi incertae sedis</taxon>
        <taxon>Mucoromycota</taxon>
        <taxon>Mortierellomycotina</taxon>
        <taxon>Mortierellomycetes</taxon>
        <taxon>Mortierellales</taxon>
        <taxon>Mortierellaceae</taxon>
        <taxon>Podila</taxon>
    </lineage>
</organism>
<dbReference type="GO" id="GO:0006279">
    <property type="term" value="P:premeiotic DNA replication"/>
    <property type="evidence" value="ECO:0007669"/>
    <property type="project" value="UniProtKB-ARBA"/>
</dbReference>
<dbReference type="Pfam" id="PF17855">
    <property type="entry name" value="MCM_lid"/>
    <property type="match status" value="1"/>
</dbReference>
<dbReference type="GO" id="GO:0006271">
    <property type="term" value="P:DNA strand elongation involved in DNA replication"/>
    <property type="evidence" value="ECO:0007669"/>
    <property type="project" value="TreeGrafter"/>
</dbReference>
<evidence type="ECO:0000256" key="6">
    <source>
        <dbReference type="ARBA" id="ARBA00022801"/>
    </source>
</evidence>
<keyword evidence="21" id="KW-1185">Reference proteome</keyword>
<dbReference type="Pfam" id="PF00493">
    <property type="entry name" value="MCM"/>
    <property type="match status" value="1"/>
</dbReference>
<evidence type="ECO:0000313" key="21">
    <source>
        <dbReference type="Proteomes" id="UP000696485"/>
    </source>
</evidence>
<dbReference type="InterPro" id="IPR017970">
    <property type="entry name" value="Homeobox_CS"/>
</dbReference>
<dbReference type="InterPro" id="IPR001356">
    <property type="entry name" value="HD"/>
</dbReference>
<dbReference type="SUPFAM" id="SSF52540">
    <property type="entry name" value="P-loop containing nucleoside triphosphate hydrolases"/>
    <property type="match status" value="1"/>
</dbReference>
<dbReference type="SMART" id="SM00234">
    <property type="entry name" value="START"/>
    <property type="match status" value="1"/>
</dbReference>
<dbReference type="InterPro" id="IPR027925">
    <property type="entry name" value="MCM_N"/>
</dbReference>
<dbReference type="Gene3D" id="2.20.28.10">
    <property type="match status" value="1"/>
</dbReference>
<dbReference type="PROSITE" id="PS50071">
    <property type="entry name" value="HOMEOBOX_2"/>
    <property type="match status" value="1"/>
</dbReference>
<dbReference type="PRINTS" id="PR01657">
    <property type="entry name" value="MCMFAMILY"/>
</dbReference>
<dbReference type="InterPro" id="IPR008046">
    <property type="entry name" value="Mcm3"/>
</dbReference>
<evidence type="ECO:0000256" key="5">
    <source>
        <dbReference type="ARBA" id="ARBA00022741"/>
    </source>
</evidence>
<evidence type="ECO:0000256" key="14">
    <source>
        <dbReference type="RuleBase" id="RU004070"/>
    </source>
</evidence>
<dbReference type="InterPro" id="IPR009057">
    <property type="entry name" value="Homeodomain-like_sf"/>
</dbReference>
<evidence type="ECO:0000259" key="18">
    <source>
        <dbReference type="PROSITE" id="PS50071"/>
    </source>
</evidence>
<dbReference type="GO" id="GO:0005656">
    <property type="term" value="C:nuclear pre-replicative complex"/>
    <property type="evidence" value="ECO:0007669"/>
    <property type="project" value="UniProtKB-ARBA"/>
</dbReference>
<dbReference type="SUPFAM" id="SSF46689">
    <property type="entry name" value="Homeodomain-like"/>
    <property type="match status" value="1"/>
</dbReference>
<dbReference type="PRINTS" id="PR01659">
    <property type="entry name" value="MCMPROTEIN3"/>
</dbReference>
<keyword evidence="6" id="KW-0378">Hydrolase</keyword>
<dbReference type="GO" id="GO:0017116">
    <property type="term" value="F:single-stranded DNA helicase activity"/>
    <property type="evidence" value="ECO:0007669"/>
    <property type="project" value="TreeGrafter"/>
</dbReference>
<evidence type="ECO:0000259" key="17">
    <source>
        <dbReference type="PROSITE" id="PS50051"/>
    </source>
</evidence>
<dbReference type="CDD" id="cd00177">
    <property type="entry name" value="START"/>
    <property type="match status" value="1"/>
</dbReference>
<dbReference type="EMBL" id="JAAAUY010000067">
    <property type="protein sequence ID" value="KAF9336238.1"/>
    <property type="molecule type" value="Genomic_DNA"/>
</dbReference>
<evidence type="ECO:0000313" key="20">
    <source>
        <dbReference type="EMBL" id="KAF9336238.1"/>
    </source>
</evidence>
<dbReference type="GO" id="GO:1902975">
    <property type="term" value="P:mitotic DNA replication initiation"/>
    <property type="evidence" value="ECO:0007669"/>
    <property type="project" value="TreeGrafter"/>
</dbReference>
<dbReference type="GO" id="GO:0043596">
    <property type="term" value="C:nuclear replication fork"/>
    <property type="evidence" value="ECO:0007669"/>
    <property type="project" value="UniProtKB-ARBA"/>
</dbReference>
<evidence type="ECO:0000256" key="11">
    <source>
        <dbReference type="ARBA" id="ARBA00023242"/>
    </source>
</evidence>
<feature type="domain" description="MCM C-terminal AAA(+) ATPase" evidence="17">
    <location>
        <begin position="908"/>
        <end position="1114"/>
    </location>
</feature>
<dbReference type="InterPro" id="IPR041562">
    <property type="entry name" value="MCM_lid"/>
</dbReference>
<keyword evidence="10 12" id="KW-0371">Homeobox</keyword>
<dbReference type="Proteomes" id="UP000696485">
    <property type="component" value="Unassembled WGS sequence"/>
</dbReference>
<dbReference type="InterPro" id="IPR056575">
    <property type="entry name" value="WH_MCM3_C"/>
</dbReference>
<feature type="region of interest" description="Disordered" evidence="15">
    <location>
        <begin position="1367"/>
        <end position="1395"/>
    </location>
</feature>
<dbReference type="SMART" id="SM00382">
    <property type="entry name" value="AAA"/>
    <property type="match status" value="1"/>
</dbReference>
<evidence type="ECO:0000256" key="3">
    <source>
        <dbReference type="ARBA" id="ARBA00012551"/>
    </source>
</evidence>
<dbReference type="SUPFAM" id="SSF55961">
    <property type="entry name" value="Bet v1-like"/>
    <property type="match status" value="1"/>
</dbReference>
<dbReference type="GO" id="GO:0016787">
    <property type="term" value="F:hydrolase activity"/>
    <property type="evidence" value="ECO:0007669"/>
    <property type="project" value="UniProtKB-KW"/>
</dbReference>
<accession>A0A9P5SQW4</accession>
<dbReference type="InterPro" id="IPR018525">
    <property type="entry name" value="MCM_CS"/>
</dbReference>
<dbReference type="PANTHER" id="PTHR11630:SF46">
    <property type="entry name" value="DNA REPLICATION LICENSING FACTOR MCM3-RELATED"/>
    <property type="match status" value="1"/>
</dbReference>
<feature type="DNA-binding region" description="Homeobox" evidence="12">
    <location>
        <begin position="465"/>
        <end position="501"/>
    </location>
</feature>
<keyword evidence="16" id="KW-0472">Membrane</keyword>
<evidence type="ECO:0000256" key="9">
    <source>
        <dbReference type="ARBA" id="ARBA00023125"/>
    </source>
</evidence>
<dbReference type="PROSITE" id="PS00847">
    <property type="entry name" value="MCM_1"/>
    <property type="match status" value="1"/>
</dbReference>
<dbReference type="SMART" id="SM00350">
    <property type="entry name" value="MCM"/>
    <property type="match status" value="1"/>
</dbReference>
<dbReference type="CDD" id="cd00086">
    <property type="entry name" value="homeodomain"/>
    <property type="match status" value="1"/>
</dbReference>
<dbReference type="Pfam" id="PF17207">
    <property type="entry name" value="MCM_OB"/>
    <property type="match status" value="1"/>
</dbReference>